<evidence type="ECO:0000256" key="5">
    <source>
        <dbReference type="ARBA" id="ARBA00022741"/>
    </source>
</evidence>
<feature type="region of interest" description="Disordered" evidence="9">
    <location>
        <begin position="472"/>
        <end position="494"/>
    </location>
</feature>
<dbReference type="OrthoDB" id="227596at2"/>
<reference evidence="13 14" key="1">
    <citation type="journal article" date="2014" name="Genome Announc.">
        <title>Draft Genome Sequence of Streptomyces roseochromogenes subsp. oscitans DS 12.976, Producer of the Aminocoumarin Antibiotic Clorobiocin.</title>
        <authorList>
            <person name="Ruckert C."/>
            <person name="Kalinowski J."/>
            <person name="Heide L."/>
            <person name="Apel A.K."/>
        </authorList>
    </citation>
    <scope>NUCLEOTIDE SEQUENCE [LARGE SCALE GENOMIC DNA]</scope>
    <source>
        <strain evidence="13 14">DS 12.976</strain>
    </source>
</reference>
<dbReference type="GO" id="GO:0000155">
    <property type="term" value="F:phosphorelay sensor kinase activity"/>
    <property type="evidence" value="ECO:0007669"/>
    <property type="project" value="InterPro"/>
</dbReference>
<dbReference type="SUPFAM" id="SSF55874">
    <property type="entry name" value="ATPase domain of HSP90 chaperone/DNA topoisomerase II/histidine kinase"/>
    <property type="match status" value="1"/>
</dbReference>
<organism evidence="13 14">
    <name type="scientific">Streptomyces roseochromogenus subsp. oscitans DS 12.976</name>
    <dbReference type="NCBI Taxonomy" id="1352936"/>
    <lineage>
        <taxon>Bacteria</taxon>
        <taxon>Bacillati</taxon>
        <taxon>Actinomycetota</taxon>
        <taxon>Actinomycetes</taxon>
        <taxon>Kitasatosporales</taxon>
        <taxon>Streptomycetaceae</taxon>
        <taxon>Streptomyces</taxon>
    </lineage>
</organism>
<dbReference type="InterPro" id="IPR011712">
    <property type="entry name" value="Sig_transdc_His_kin_sub3_dim/P"/>
</dbReference>
<protein>
    <recommendedName>
        <fullName evidence="2">histidine kinase</fullName>
        <ecNumber evidence="2">2.7.13.3</ecNumber>
    </recommendedName>
</protein>
<evidence type="ECO:0000256" key="7">
    <source>
        <dbReference type="ARBA" id="ARBA00022840"/>
    </source>
</evidence>
<dbReference type="InterPro" id="IPR050482">
    <property type="entry name" value="Sensor_HK_TwoCompSys"/>
</dbReference>
<dbReference type="Pfam" id="PF02518">
    <property type="entry name" value="HATPase_c"/>
    <property type="match status" value="1"/>
</dbReference>
<proteinExistence type="predicted"/>
<keyword evidence="7" id="KW-0067">ATP-binding</keyword>
<keyword evidence="14" id="KW-1185">Reference proteome</keyword>
<dbReference type="EMBL" id="AWQX01000174">
    <property type="protein sequence ID" value="EST29606.1"/>
    <property type="molecule type" value="Genomic_DNA"/>
</dbReference>
<evidence type="ECO:0000256" key="8">
    <source>
        <dbReference type="ARBA" id="ARBA00023012"/>
    </source>
</evidence>
<evidence type="ECO:0000313" key="14">
    <source>
        <dbReference type="Proteomes" id="UP000017984"/>
    </source>
</evidence>
<feature type="transmembrane region" description="Helical" evidence="10">
    <location>
        <begin position="106"/>
        <end position="124"/>
    </location>
</feature>
<gene>
    <name evidence="13" type="ORF">M878_19955</name>
</gene>
<evidence type="ECO:0000313" key="13">
    <source>
        <dbReference type="EMBL" id="EST29606.1"/>
    </source>
</evidence>
<keyword evidence="3" id="KW-0597">Phosphoprotein</keyword>
<dbReference type="Pfam" id="PF07730">
    <property type="entry name" value="HisKA_3"/>
    <property type="match status" value="1"/>
</dbReference>
<dbReference type="EC" id="2.7.13.3" evidence="2"/>
<dbReference type="InterPro" id="IPR003594">
    <property type="entry name" value="HATPase_dom"/>
</dbReference>
<keyword evidence="4" id="KW-0808">Transferase</keyword>
<evidence type="ECO:0000256" key="9">
    <source>
        <dbReference type="SAM" id="MobiDB-lite"/>
    </source>
</evidence>
<dbReference type="GO" id="GO:0046983">
    <property type="term" value="F:protein dimerization activity"/>
    <property type="evidence" value="ECO:0007669"/>
    <property type="project" value="InterPro"/>
</dbReference>
<evidence type="ECO:0000256" key="4">
    <source>
        <dbReference type="ARBA" id="ARBA00022679"/>
    </source>
</evidence>
<sequence length="494" mass="52112">MSADPEKPTGRPGCPGDAGRATSPASRTPSEAETGTETEAEPALATPSRAARLRAWLGENPSPQAPPFSKYRWLRLLTYLLISWLALGIALAGAEELSNSYGFTPAVAFLSTFLQAGAVILALWRPVPAWALSLAAATATALLARQNLASLVLLSPNWPWPAPILLAHMAVFLLLALRVRPRGTLAAFAVTALTTYVVEGGIGAQKYSPTGPVAVALFAVAAIIGAALRSRSEARTELVQQATITAEERARRTLLEERSRIARELHDVVAHHMSVISIQAQVAPHLVENPSEELKENLAGIRNNALEALTELRRVLGVLRAESPDEPEAVEDSARLPAPGTGPAPDAPQPNLARLDALLENTRAAGLDVVKAEEGDARGYSPGVELSAYRIVQEALSNVLRHAPGAKVRVDIAHLPNGIYLSVSNSRPSRPVPPSQGSGHGLLGMRERAAMLGGQVEAKPTRHGGFLVTAFLPRGGAPEPTEPGPTDPAPPALP</sequence>
<keyword evidence="6" id="KW-0418">Kinase</keyword>
<dbReference type="Gene3D" id="1.20.5.1930">
    <property type="match status" value="1"/>
</dbReference>
<accession>V6KDT0</accession>
<feature type="transmembrane region" description="Helical" evidence="10">
    <location>
        <begin position="160"/>
        <end position="177"/>
    </location>
</feature>
<evidence type="ECO:0000256" key="6">
    <source>
        <dbReference type="ARBA" id="ARBA00022777"/>
    </source>
</evidence>
<feature type="transmembrane region" description="Helical" evidence="10">
    <location>
        <begin position="184"/>
        <end position="204"/>
    </location>
</feature>
<evidence type="ECO:0000256" key="2">
    <source>
        <dbReference type="ARBA" id="ARBA00012438"/>
    </source>
</evidence>
<dbReference type="Gene3D" id="3.30.565.10">
    <property type="entry name" value="Histidine kinase-like ATPase, C-terminal domain"/>
    <property type="match status" value="1"/>
</dbReference>
<dbReference type="GO" id="GO:0016020">
    <property type="term" value="C:membrane"/>
    <property type="evidence" value="ECO:0007669"/>
    <property type="project" value="InterPro"/>
</dbReference>
<dbReference type="Proteomes" id="UP000017984">
    <property type="component" value="Chromosome"/>
</dbReference>
<keyword evidence="10" id="KW-1133">Transmembrane helix</keyword>
<feature type="transmembrane region" description="Helical" evidence="10">
    <location>
        <begin position="131"/>
        <end position="154"/>
    </location>
</feature>
<feature type="domain" description="Histidine kinase/HSP90-like ATPase" evidence="11">
    <location>
        <begin position="384"/>
        <end position="474"/>
    </location>
</feature>
<evidence type="ECO:0000259" key="11">
    <source>
        <dbReference type="Pfam" id="PF02518"/>
    </source>
</evidence>
<dbReference type="STRING" id="1352936.M878_19955"/>
<feature type="region of interest" description="Disordered" evidence="9">
    <location>
        <begin position="323"/>
        <end position="351"/>
    </location>
</feature>
<keyword evidence="5" id="KW-0547">Nucleotide-binding</keyword>
<dbReference type="HOGENOM" id="CLU_000445_20_1_11"/>
<dbReference type="GO" id="GO:0005524">
    <property type="term" value="F:ATP binding"/>
    <property type="evidence" value="ECO:0007669"/>
    <property type="project" value="UniProtKB-KW"/>
</dbReference>
<comment type="catalytic activity">
    <reaction evidence="1">
        <text>ATP + protein L-histidine = ADP + protein N-phospho-L-histidine.</text>
        <dbReference type="EC" id="2.7.13.3"/>
    </reaction>
</comment>
<dbReference type="InterPro" id="IPR036890">
    <property type="entry name" value="HATPase_C_sf"/>
</dbReference>
<dbReference type="PANTHER" id="PTHR24421:SF10">
    <property type="entry name" value="NITRATE_NITRITE SENSOR PROTEIN NARQ"/>
    <property type="match status" value="1"/>
</dbReference>
<dbReference type="RefSeq" id="WP_023547923.1">
    <property type="nucleotide sequence ID" value="NZ_CM002285.1"/>
</dbReference>
<keyword evidence="8" id="KW-0902">Two-component regulatory system</keyword>
<feature type="region of interest" description="Disordered" evidence="9">
    <location>
        <begin position="1"/>
        <end position="46"/>
    </location>
</feature>
<comment type="caution">
    <text evidence="13">The sequence shown here is derived from an EMBL/GenBank/DDBJ whole genome shotgun (WGS) entry which is preliminary data.</text>
</comment>
<feature type="transmembrane region" description="Helical" evidence="10">
    <location>
        <begin position="76"/>
        <end position="94"/>
    </location>
</feature>
<evidence type="ECO:0000259" key="12">
    <source>
        <dbReference type="Pfam" id="PF07730"/>
    </source>
</evidence>
<dbReference type="CDD" id="cd16917">
    <property type="entry name" value="HATPase_UhpB-NarQ-NarX-like"/>
    <property type="match status" value="1"/>
</dbReference>
<keyword evidence="10" id="KW-0472">Membrane</keyword>
<name>V6KDT0_STRRC</name>
<evidence type="ECO:0000256" key="3">
    <source>
        <dbReference type="ARBA" id="ARBA00022553"/>
    </source>
</evidence>
<evidence type="ECO:0000256" key="10">
    <source>
        <dbReference type="SAM" id="Phobius"/>
    </source>
</evidence>
<dbReference type="PANTHER" id="PTHR24421">
    <property type="entry name" value="NITRATE/NITRITE SENSOR PROTEIN NARX-RELATED"/>
    <property type="match status" value="1"/>
</dbReference>
<evidence type="ECO:0000256" key="1">
    <source>
        <dbReference type="ARBA" id="ARBA00000085"/>
    </source>
</evidence>
<feature type="domain" description="Signal transduction histidine kinase subgroup 3 dimerisation and phosphoacceptor" evidence="12">
    <location>
        <begin position="257"/>
        <end position="321"/>
    </location>
</feature>
<feature type="compositionally biased region" description="Pro residues" evidence="9">
    <location>
        <begin position="480"/>
        <end position="494"/>
    </location>
</feature>
<feature type="transmembrane region" description="Helical" evidence="10">
    <location>
        <begin position="210"/>
        <end position="228"/>
    </location>
</feature>
<dbReference type="AlphaFoldDB" id="V6KDT0"/>
<dbReference type="PATRIC" id="fig|1352936.5.peg.4180"/>
<keyword evidence="10" id="KW-0812">Transmembrane</keyword>